<dbReference type="CDD" id="cd00093">
    <property type="entry name" value="HTH_XRE"/>
    <property type="match status" value="1"/>
</dbReference>
<name>A0A7G9W9H6_ALKCA</name>
<keyword evidence="5" id="KW-1185">Reference proteome</keyword>
<sequence length="205" mass="22994">MNLGEKILDLKTKSNMSQGDLADTLNVSRQSVSKWETNTSVPELDKLLKMSDIFNVSLDELARGRKTISESNNVVNKEQTSGFPLRKIIGLGLLGVGFIIFAVLLVVDLLMASILALPFIITGLITSLVRRHAALYCGWALYIMLYWYFRSFTAVRILDIFNILMYLTGNISLIIIDWIMAIALVALLTRTSRLIKRSENGKSYS</sequence>
<protein>
    <submittedName>
        <fullName evidence="4">Helix-turn-helix transcriptional regulator</fullName>
    </submittedName>
</protein>
<dbReference type="RefSeq" id="WP_213165702.1">
    <property type="nucleotide sequence ID" value="NZ_CP058559.1"/>
</dbReference>
<dbReference type="GO" id="GO:0003677">
    <property type="term" value="F:DNA binding"/>
    <property type="evidence" value="ECO:0007669"/>
    <property type="project" value="UniProtKB-KW"/>
</dbReference>
<proteinExistence type="predicted"/>
<dbReference type="PROSITE" id="PS50943">
    <property type="entry name" value="HTH_CROC1"/>
    <property type="match status" value="1"/>
</dbReference>
<keyword evidence="1" id="KW-0238">DNA-binding</keyword>
<dbReference type="KEGG" id="acae:HYG86_11460"/>
<gene>
    <name evidence="4" type="ORF">HYG86_11460</name>
</gene>
<feature type="transmembrane region" description="Helical" evidence="2">
    <location>
        <begin position="161"/>
        <end position="188"/>
    </location>
</feature>
<dbReference type="EMBL" id="CP058559">
    <property type="protein sequence ID" value="QNO15338.1"/>
    <property type="molecule type" value="Genomic_DNA"/>
</dbReference>
<evidence type="ECO:0000313" key="4">
    <source>
        <dbReference type="EMBL" id="QNO15338.1"/>
    </source>
</evidence>
<feature type="transmembrane region" description="Helical" evidence="2">
    <location>
        <begin position="88"/>
        <end position="121"/>
    </location>
</feature>
<dbReference type="Pfam" id="PF01381">
    <property type="entry name" value="HTH_3"/>
    <property type="match status" value="1"/>
</dbReference>
<feature type="domain" description="HTH cro/C1-type" evidence="3">
    <location>
        <begin position="7"/>
        <end position="61"/>
    </location>
</feature>
<evidence type="ECO:0000259" key="3">
    <source>
        <dbReference type="PROSITE" id="PS50943"/>
    </source>
</evidence>
<dbReference type="SUPFAM" id="SSF47413">
    <property type="entry name" value="lambda repressor-like DNA-binding domains"/>
    <property type="match status" value="1"/>
</dbReference>
<evidence type="ECO:0000256" key="1">
    <source>
        <dbReference type="ARBA" id="ARBA00023125"/>
    </source>
</evidence>
<dbReference type="Gene3D" id="1.10.260.40">
    <property type="entry name" value="lambda repressor-like DNA-binding domains"/>
    <property type="match status" value="1"/>
</dbReference>
<keyword evidence="2" id="KW-1133">Transmembrane helix</keyword>
<dbReference type="InterPro" id="IPR010982">
    <property type="entry name" value="Lambda_DNA-bd_dom_sf"/>
</dbReference>
<dbReference type="InterPro" id="IPR001387">
    <property type="entry name" value="Cro/C1-type_HTH"/>
</dbReference>
<evidence type="ECO:0000313" key="5">
    <source>
        <dbReference type="Proteomes" id="UP000516160"/>
    </source>
</evidence>
<dbReference type="Proteomes" id="UP000516160">
    <property type="component" value="Chromosome"/>
</dbReference>
<evidence type="ECO:0000256" key="2">
    <source>
        <dbReference type="SAM" id="Phobius"/>
    </source>
</evidence>
<keyword evidence="2" id="KW-0472">Membrane</keyword>
<dbReference type="SMART" id="SM00530">
    <property type="entry name" value="HTH_XRE"/>
    <property type="match status" value="1"/>
</dbReference>
<reference evidence="4 5" key="1">
    <citation type="submission" date="2020-07" db="EMBL/GenBank/DDBJ databases">
        <title>Alkalicella. sp. LB2 genome.</title>
        <authorList>
            <person name="Postec A."/>
            <person name="Quemeneur M."/>
        </authorList>
    </citation>
    <scope>NUCLEOTIDE SEQUENCE [LARGE SCALE GENOMIC DNA]</scope>
    <source>
        <strain evidence="4 5">LB2</strain>
    </source>
</reference>
<feature type="transmembrane region" description="Helical" evidence="2">
    <location>
        <begin position="133"/>
        <end position="149"/>
    </location>
</feature>
<dbReference type="PANTHER" id="PTHR46558:SF13">
    <property type="entry name" value="HTH-TYPE TRANSCRIPTIONAL REGULATOR IMMR"/>
    <property type="match status" value="1"/>
</dbReference>
<keyword evidence="2" id="KW-0812">Transmembrane</keyword>
<dbReference type="PANTHER" id="PTHR46558">
    <property type="entry name" value="TRACRIPTIONAL REGULATORY PROTEIN-RELATED-RELATED"/>
    <property type="match status" value="1"/>
</dbReference>
<accession>A0A7G9W9H6</accession>
<organism evidence="4 5">
    <name type="scientific">Alkalicella caledoniensis</name>
    <dbReference type="NCBI Taxonomy" id="2731377"/>
    <lineage>
        <taxon>Bacteria</taxon>
        <taxon>Bacillati</taxon>
        <taxon>Bacillota</taxon>
        <taxon>Clostridia</taxon>
        <taxon>Eubacteriales</taxon>
        <taxon>Proteinivoracaceae</taxon>
        <taxon>Alkalicella</taxon>
    </lineage>
</organism>
<dbReference type="AlphaFoldDB" id="A0A7G9W9H6"/>